<gene>
    <name evidence="6" type="ORF">ACFQQL_07725</name>
</gene>
<dbReference type="RefSeq" id="WP_382392913.1">
    <property type="nucleotide sequence ID" value="NZ_JBHTCQ010000001.1"/>
</dbReference>
<sequence length="423" mass="45105">MSGPGTRTAVRTAEQPEEIQADVCVVGAGIAGFAAATTLADLGRSVVLVDAMPVVGGQCVNSLIGLFCGVYGTGPDYPLLTRTVYEDLFADLEPSGALSWRYGETLCVQYDEVAVGRWMERQLADRDVTLALGSAVDAVDSEDGRVARVHLVSRHGRLTVRAGAYVDASGDASLTWLADLPCHVPDGPIYGSQQFRLGGVVEDAVPSKAEVSEALRRHGEEYGVVRREGIPFVFPGTGRAVINMTHVVTPLGTLASSRAQTDGRDQADRVAQFLREVFPDAFGDSRVLAYGVLGRRQTRWISGLHTLTDEDVAAGTRFEDAVARTAWPIELHDRPERHRWEVFDPGHLHYVPLRSMIPVGARNLVAAGRCVDGEPAALSSVRVMGPCAAMGAGAAHAVDLADGGDVSAVDLTALADRVRANVR</sequence>
<keyword evidence="1" id="KW-0004">4Fe-4S</keyword>
<protein>
    <submittedName>
        <fullName evidence="6">FAD-dependent oxidoreductase</fullName>
    </submittedName>
</protein>
<keyword evidence="3" id="KW-0560">Oxidoreductase</keyword>
<comment type="caution">
    <text evidence="6">The sequence shown here is derived from an EMBL/GenBank/DDBJ whole genome shotgun (WGS) entry which is preliminary data.</text>
</comment>
<evidence type="ECO:0000256" key="2">
    <source>
        <dbReference type="ARBA" id="ARBA00022723"/>
    </source>
</evidence>
<evidence type="ECO:0000256" key="4">
    <source>
        <dbReference type="ARBA" id="ARBA00023004"/>
    </source>
</evidence>
<accession>A0ABW2Q6E7</accession>
<keyword evidence="2" id="KW-0479">Metal-binding</keyword>
<organism evidence="6 7">
    <name type="scientific">Georgenia alba</name>
    <dbReference type="NCBI Taxonomy" id="2233858"/>
    <lineage>
        <taxon>Bacteria</taxon>
        <taxon>Bacillati</taxon>
        <taxon>Actinomycetota</taxon>
        <taxon>Actinomycetes</taxon>
        <taxon>Micrococcales</taxon>
        <taxon>Bogoriellaceae</taxon>
        <taxon>Georgenia</taxon>
    </lineage>
</organism>
<dbReference type="Pfam" id="PF12831">
    <property type="entry name" value="FAD_oxidored"/>
    <property type="match status" value="1"/>
</dbReference>
<evidence type="ECO:0000313" key="6">
    <source>
        <dbReference type="EMBL" id="MFC7404995.1"/>
    </source>
</evidence>
<proteinExistence type="predicted"/>
<keyword evidence="4" id="KW-0408">Iron</keyword>
<name>A0ABW2Q6E7_9MICO</name>
<dbReference type="InterPro" id="IPR036188">
    <property type="entry name" value="FAD/NAD-bd_sf"/>
</dbReference>
<evidence type="ECO:0000313" key="7">
    <source>
        <dbReference type="Proteomes" id="UP001596455"/>
    </source>
</evidence>
<dbReference type="Proteomes" id="UP001596455">
    <property type="component" value="Unassembled WGS sequence"/>
</dbReference>
<evidence type="ECO:0000256" key="5">
    <source>
        <dbReference type="ARBA" id="ARBA00023014"/>
    </source>
</evidence>
<dbReference type="PANTHER" id="PTHR43498">
    <property type="entry name" value="FERREDOXIN:COB-COM HETERODISULFIDE REDUCTASE SUBUNIT A"/>
    <property type="match status" value="1"/>
</dbReference>
<keyword evidence="5" id="KW-0411">Iron-sulfur</keyword>
<dbReference type="SUPFAM" id="SSF51905">
    <property type="entry name" value="FAD/NAD(P)-binding domain"/>
    <property type="match status" value="1"/>
</dbReference>
<dbReference type="InterPro" id="IPR039650">
    <property type="entry name" value="HdrA-like"/>
</dbReference>
<keyword evidence="7" id="KW-1185">Reference proteome</keyword>
<dbReference type="EMBL" id="JBHTCQ010000001">
    <property type="protein sequence ID" value="MFC7404995.1"/>
    <property type="molecule type" value="Genomic_DNA"/>
</dbReference>
<dbReference type="PANTHER" id="PTHR43498:SF1">
    <property type="entry name" value="COB--COM HETERODISULFIDE REDUCTASE IRON-SULFUR SUBUNIT A"/>
    <property type="match status" value="1"/>
</dbReference>
<reference evidence="7" key="1">
    <citation type="journal article" date="2019" name="Int. J. Syst. Evol. Microbiol.">
        <title>The Global Catalogue of Microorganisms (GCM) 10K type strain sequencing project: providing services to taxonomists for standard genome sequencing and annotation.</title>
        <authorList>
            <consortium name="The Broad Institute Genomics Platform"/>
            <consortium name="The Broad Institute Genome Sequencing Center for Infectious Disease"/>
            <person name="Wu L."/>
            <person name="Ma J."/>
        </authorList>
    </citation>
    <scope>NUCLEOTIDE SEQUENCE [LARGE SCALE GENOMIC DNA]</scope>
    <source>
        <strain evidence="7">JCM 1490</strain>
    </source>
</reference>
<evidence type="ECO:0000256" key="3">
    <source>
        <dbReference type="ARBA" id="ARBA00023002"/>
    </source>
</evidence>
<dbReference type="Gene3D" id="3.50.50.60">
    <property type="entry name" value="FAD/NAD(P)-binding domain"/>
    <property type="match status" value="1"/>
</dbReference>
<evidence type="ECO:0000256" key="1">
    <source>
        <dbReference type="ARBA" id="ARBA00022485"/>
    </source>
</evidence>